<gene>
    <name evidence="2" type="ORF">P4B07_31255</name>
</gene>
<name>A0ABY8HUM6_ENSAD</name>
<dbReference type="GeneID" id="29523466"/>
<feature type="region of interest" description="Disordered" evidence="1">
    <location>
        <begin position="207"/>
        <end position="234"/>
    </location>
</feature>
<feature type="compositionally biased region" description="Basic and acidic residues" evidence="1">
    <location>
        <begin position="208"/>
        <end position="230"/>
    </location>
</feature>
<accession>A0ABY8HUM6</accession>
<feature type="compositionally biased region" description="Basic and acidic residues" evidence="1">
    <location>
        <begin position="170"/>
        <end position="184"/>
    </location>
</feature>
<feature type="region of interest" description="Disordered" evidence="1">
    <location>
        <begin position="163"/>
        <end position="184"/>
    </location>
</feature>
<dbReference type="Proteomes" id="UP001214094">
    <property type="component" value="Plasmid unnamedB"/>
</dbReference>
<organism evidence="2 3">
    <name type="scientific">Ensifer adhaerens</name>
    <name type="common">Sinorhizobium morelense</name>
    <dbReference type="NCBI Taxonomy" id="106592"/>
    <lineage>
        <taxon>Bacteria</taxon>
        <taxon>Pseudomonadati</taxon>
        <taxon>Pseudomonadota</taxon>
        <taxon>Alphaproteobacteria</taxon>
        <taxon>Hyphomicrobiales</taxon>
        <taxon>Rhizobiaceae</taxon>
        <taxon>Sinorhizobium/Ensifer group</taxon>
        <taxon>Ensifer</taxon>
    </lineage>
</organism>
<evidence type="ECO:0000313" key="3">
    <source>
        <dbReference type="Proteomes" id="UP001214094"/>
    </source>
</evidence>
<dbReference type="EMBL" id="CP121310">
    <property type="protein sequence ID" value="WFP95501.1"/>
    <property type="molecule type" value="Genomic_DNA"/>
</dbReference>
<dbReference type="RefSeq" id="WP_143106285.1">
    <property type="nucleotide sequence ID" value="NZ_CP015882.1"/>
</dbReference>
<keyword evidence="3" id="KW-1185">Reference proteome</keyword>
<proteinExistence type="predicted"/>
<geneLocation type="plasmid" evidence="2 3">
    <name>unnamedB</name>
</geneLocation>
<evidence type="ECO:0000313" key="2">
    <source>
        <dbReference type="EMBL" id="WFP95501.1"/>
    </source>
</evidence>
<keyword evidence="2" id="KW-0614">Plasmid</keyword>
<evidence type="ECO:0000256" key="1">
    <source>
        <dbReference type="SAM" id="MobiDB-lite"/>
    </source>
</evidence>
<reference evidence="2 3" key="1">
    <citation type="submission" date="2023-03" db="EMBL/GenBank/DDBJ databases">
        <title>Comparative genome and transcriptome analysis combination mining strategies for increasing vitamin B12 production of Ensifer adhaerens strain.</title>
        <authorList>
            <person name="Yongheng L."/>
        </authorList>
    </citation>
    <scope>NUCLEOTIDE SEQUENCE [LARGE SCALE GENOMIC DNA]</scope>
    <source>
        <strain evidence="2 3">Casida A-T305</strain>
        <plasmid evidence="2 3">unnamedB</plasmid>
    </source>
</reference>
<protein>
    <submittedName>
        <fullName evidence="2">Uncharacterized protein</fullName>
    </submittedName>
</protein>
<sequence>MVHDLSRRFLLPPLISRISLSEQMGDELTTAGTGVCTALIAAAFLVPKTVSAATAEADIVAQLASCAARLEAGRSYESYVDGFADARDAVSGALAFMRSRVETSEAEENAETLKKEFSADLVNSPMQARSRVSALVDECLAQTAAVEAIFNGVETSRVNELEAATNAQREATERAESEAERAEQAERRAIAAEAAAERAKAEIAILKEQQRERQEAKAPTTERSDPREENENSVSLNVRENVQRALQANGYTIFESAEEMECMWTGSAHQCRRPTGGTMISVMSSPYRVRILNAGSSIDCLRFREGELVAQGNGDDCR</sequence>